<feature type="transmembrane region" description="Helical" evidence="1">
    <location>
        <begin position="238"/>
        <end position="262"/>
    </location>
</feature>
<accession>A0A1V9ZLX4</accession>
<keyword evidence="1" id="KW-0472">Membrane</keyword>
<gene>
    <name evidence="2" type="ORF">ACHHYP_07473</name>
</gene>
<feature type="transmembrane region" description="Helical" evidence="1">
    <location>
        <begin position="168"/>
        <end position="186"/>
    </location>
</feature>
<protein>
    <submittedName>
        <fullName evidence="2">Uncharacterized protein</fullName>
    </submittedName>
</protein>
<evidence type="ECO:0000313" key="2">
    <source>
        <dbReference type="EMBL" id="OQR98985.1"/>
    </source>
</evidence>
<dbReference type="EMBL" id="JNBR01000075">
    <property type="protein sequence ID" value="OQR98985.1"/>
    <property type="molecule type" value="Genomic_DNA"/>
</dbReference>
<name>A0A1V9ZLX4_ACHHY</name>
<evidence type="ECO:0000256" key="1">
    <source>
        <dbReference type="SAM" id="Phobius"/>
    </source>
</evidence>
<proteinExistence type="predicted"/>
<dbReference type="OrthoDB" id="63729at2759"/>
<reference evidence="2 3" key="1">
    <citation type="journal article" date="2014" name="Genome Biol. Evol.">
        <title>The secreted proteins of Achlya hypogyna and Thraustotheca clavata identify the ancestral oomycete secretome and reveal gene acquisitions by horizontal gene transfer.</title>
        <authorList>
            <person name="Misner I."/>
            <person name="Blouin N."/>
            <person name="Leonard G."/>
            <person name="Richards T.A."/>
            <person name="Lane C.E."/>
        </authorList>
    </citation>
    <scope>NUCLEOTIDE SEQUENCE [LARGE SCALE GENOMIC DNA]</scope>
    <source>
        <strain evidence="2 3">ATCC 48635</strain>
    </source>
</reference>
<sequence>MLIFPLNLMHTTACANTTFLEPAPGWLGNVLVEFASSMMTSSGAFAASDGIHTLKSLHDNTCWSNQLLVLSATMGAQANFSVQYRDYAQLHATVQQFRKCLAPQPPTTLCTDAPDAIPPVQEYRCPAFNVTRAEIATACSRVVATFETTFAKAQVCALERSVLEAVSVAWISVVNFVLLNAAHVLFMRGVSLWLWRSLSAGRYPFTGFATAEGAPLDVDQLRERVVRRLDEHRWRQPLYFVLAGTLWAATFILSSAILATLAS</sequence>
<comment type="caution">
    <text evidence="2">The sequence shown here is derived from an EMBL/GenBank/DDBJ whole genome shotgun (WGS) entry which is preliminary data.</text>
</comment>
<dbReference type="AlphaFoldDB" id="A0A1V9ZLX4"/>
<organism evidence="2 3">
    <name type="scientific">Achlya hypogyna</name>
    <name type="common">Oomycete</name>
    <name type="synonym">Protoachlya hypogyna</name>
    <dbReference type="NCBI Taxonomy" id="1202772"/>
    <lineage>
        <taxon>Eukaryota</taxon>
        <taxon>Sar</taxon>
        <taxon>Stramenopiles</taxon>
        <taxon>Oomycota</taxon>
        <taxon>Saprolegniomycetes</taxon>
        <taxon>Saprolegniales</taxon>
        <taxon>Achlyaceae</taxon>
        <taxon>Achlya</taxon>
    </lineage>
</organism>
<dbReference type="Proteomes" id="UP000243579">
    <property type="component" value="Unassembled WGS sequence"/>
</dbReference>
<keyword evidence="3" id="KW-1185">Reference proteome</keyword>
<keyword evidence="1" id="KW-0812">Transmembrane</keyword>
<evidence type="ECO:0000313" key="3">
    <source>
        <dbReference type="Proteomes" id="UP000243579"/>
    </source>
</evidence>
<keyword evidence="1" id="KW-1133">Transmembrane helix</keyword>